<evidence type="ECO:0000256" key="2">
    <source>
        <dbReference type="ARBA" id="ARBA00022475"/>
    </source>
</evidence>
<dbReference type="Pfam" id="PF02687">
    <property type="entry name" value="FtsX"/>
    <property type="match status" value="2"/>
</dbReference>
<feature type="domain" description="ABC3 transporter permease C-terminal" evidence="8">
    <location>
        <begin position="281"/>
        <end position="390"/>
    </location>
</feature>
<proteinExistence type="inferred from homology"/>
<dbReference type="EMBL" id="JAUSWG010000009">
    <property type="protein sequence ID" value="MDQ0557187.1"/>
    <property type="molecule type" value="Genomic_DNA"/>
</dbReference>
<keyword evidence="10" id="KW-1185">Reference proteome</keyword>
<protein>
    <submittedName>
        <fullName evidence="9">ABC transport system permease protein</fullName>
    </submittedName>
</protein>
<feature type="transmembrane region" description="Helical" evidence="7">
    <location>
        <begin position="814"/>
        <end position="838"/>
    </location>
</feature>
<evidence type="ECO:0000313" key="10">
    <source>
        <dbReference type="Proteomes" id="UP001232584"/>
    </source>
</evidence>
<keyword evidence="5 7" id="KW-0472">Membrane</keyword>
<dbReference type="PANTHER" id="PTHR30572">
    <property type="entry name" value="MEMBRANE COMPONENT OF TRANSPORTER-RELATED"/>
    <property type="match status" value="1"/>
</dbReference>
<evidence type="ECO:0000256" key="4">
    <source>
        <dbReference type="ARBA" id="ARBA00022989"/>
    </source>
</evidence>
<organism evidence="9 10">
    <name type="scientific">Paraclostridium ghonii</name>
    <dbReference type="NCBI Taxonomy" id="29358"/>
    <lineage>
        <taxon>Bacteria</taxon>
        <taxon>Bacillati</taxon>
        <taxon>Bacillota</taxon>
        <taxon>Clostridia</taxon>
        <taxon>Peptostreptococcales</taxon>
        <taxon>Peptostreptococcaceae</taxon>
        <taxon>Paraclostridium</taxon>
    </lineage>
</organism>
<evidence type="ECO:0000256" key="1">
    <source>
        <dbReference type="ARBA" id="ARBA00004651"/>
    </source>
</evidence>
<feature type="transmembrane region" description="Helical" evidence="7">
    <location>
        <begin position="277"/>
        <end position="296"/>
    </location>
</feature>
<evidence type="ECO:0000256" key="3">
    <source>
        <dbReference type="ARBA" id="ARBA00022692"/>
    </source>
</evidence>
<feature type="transmembrane region" description="Helical" evidence="7">
    <location>
        <begin position="20"/>
        <end position="39"/>
    </location>
</feature>
<dbReference type="InterPro" id="IPR050250">
    <property type="entry name" value="Macrolide_Exporter_MacB"/>
</dbReference>
<feature type="transmembrane region" description="Helical" evidence="7">
    <location>
        <begin position="362"/>
        <end position="383"/>
    </location>
</feature>
<comment type="similarity">
    <text evidence="6">Belongs to the ABC-4 integral membrane protein family.</text>
</comment>
<dbReference type="PANTHER" id="PTHR30572:SF4">
    <property type="entry name" value="ABC TRANSPORTER PERMEASE YTRF"/>
    <property type="match status" value="1"/>
</dbReference>
<comment type="caution">
    <text evidence="9">The sequence shown here is derived from an EMBL/GenBank/DDBJ whole genome shotgun (WGS) entry which is preliminary data.</text>
</comment>
<evidence type="ECO:0000259" key="8">
    <source>
        <dbReference type="Pfam" id="PF02687"/>
    </source>
</evidence>
<evidence type="ECO:0000256" key="7">
    <source>
        <dbReference type="SAM" id="Phobius"/>
    </source>
</evidence>
<keyword evidence="3 7" id="KW-0812">Transmembrane</keyword>
<reference evidence="9 10" key="1">
    <citation type="submission" date="2023-07" db="EMBL/GenBank/DDBJ databases">
        <title>Genomic Encyclopedia of Type Strains, Phase IV (KMG-IV): sequencing the most valuable type-strain genomes for metagenomic binning, comparative biology and taxonomic classification.</title>
        <authorList>
            <person name="Goeker M."/>
        </authorList>
    </citation>
    <scope>NUCLEOTIDE SEQUENCE [LARGE SCALE GENOMIC DNA]</scope>
    <source>
        <strain evidence="9 10">DSM 15049</strain>
    </source>
</reference>
<feature type="transmembrane region" description="Helical" evidence="7">
    <location>
        <begin position="317"/>
        <end position="350"/>
    </location>
</feature>
<dbReference type="Proteomes" id="UP001232584">
    <property type="component" value="Unassembled WGS sequence"/>
</dbReference>
<feature type="transmembrane region" description="Helical" evidence="7">
    <location>
        <begin position="433"/>
        <end position="450"/>
    </location>
</feature>
<evidence type="ECO:0000313" key="9">
    <source>
        <dbReference type="EMBL" id="MDQ0557187.1"/>
    </source>
</evidence>
<sequence>MKISFKLAMAYMKEQKGRTIALITSIALAVILVFSLNVIPETQSKLEIKEAYKNFSDYHVEYSNLSDDIVNKLKKDKEVTKVNDILGLGKIVGKNGTSIQLNSYNKNFLDSYGYELTKGSNPKNSNEIVIEQKALKEMGLSDELNQEIDFKIVKYYLDKNNENQMFSKDKKFKLVGIVKKPDGYYENSDGYTGENEYYGVKAFTKDNSNEAILPNNLVTHNGTLYFNTSRPDFGKANEIINKYGLGDSGFMVNASLTQVLDNYSMSKETLYTIKRKLYPMAAATLVICNIFSIVLLDMTKQIGILRAMGLPKKKVRFMIAIESISVLALGLIFGFLIGILASYAGFYIIYGKFVNLYISKASIYEPMLMATIAVFISSLVPIYKSGKISPIEAIRSSDKFNKKQKNRFYYKLIRKIFGFNGEMAYKNLWRNKIRTILCIISISLGGVLFIDTIASSKDMDNSLDSTTMPLMMMGNSDIKLSHNYNNADSNFTKYSKNEIEKISKIKEVKSLKPISELTGLFTINPNDLTKEYKSESGIADENKNLEEYLDVEGNNNESLKNLNQYIEKGKNIYDKSEGKYPKALVTNYFYSFQERSSHTKILNDMKVGDLINIKIPVTKNNKLEYKDEKIEVAGILNGDYVLKEGGFSSGLKVVMNEDDFKNISGRENYNKLNIQIEKGTDKKVQSEIEKVIKNNSFSKFESKYNYKNFYIKQGERNTKETLVVVTLILLISSINVLCIIKANIMTRMKELSTLRAIGMSPKKLKNMIVKENIMYAVFASILGSIIATQSIYKFAKLTNEISKELSGNEKAMKFTLPIFESIEFLIASIIMCLIAVFLCKKRIEKMSIVEGLSTNE</sequence>
<accession>A0ABU0N204</accession>
<dbReference type="RefSeq" id="WP_307507916.1">
    <property type="nucleotide sequence ID" value="NZ_BAAACE010000012.1"/>
</dbReference>
<feature type="transmembrane region" description="Helical" evidence="7">
    <location>
        <begin position="722"/>
        <end position="740"/>
    </location>
</feature>
<evidence type="ECO:0000256" key="5">
    <source>
        <dbReference type="ARBA" id="ARBA00023136"/>
    </source>
</evidence>
<keyword evidence="4 7" id="KW-1133">Transmembrane helix</keyword>
<comment type="subcellular location">
    <subcellularLocation>
        <location evidence="1">Cell membrane</location>
        <topology evidence="1">Multi-pass membrane protein</topology>
    </subcellularLocation>
</comment>
<gene>
    <name evidence="9" type="ORF">QOZ92_002305</name>
</gene>
<dbReference type="InterPro" id="IPR003838">
    <property type="entry name" value="ABC3_permease_C"/>
</dbReference>
<feature type="transmembrane region" description="Helical" evidence="7">
    <location>
        <begin position="773"/>
        <end position="794"/>
    </location>
</feature>
<evidence type="ECO:0000256" key="6">
    <source>
        <dbReference type="ARBA" id="ARBA00038076"/>
    </source>
</evidence>
<keyword evidence="2" id="KW-1003">Cell membrane</keyword>
<name>A0ABU0N204_9FIRM</name>
<feature type="domain" description="ABC3 transporter permease C-terminal" evidence="8">
    <location>
        <begin position="723"/>
        <end position="847"/>
    </location>
</feature>